<dbReference type="EMBL" id="JADEXG010000082">
    <property type="protein sequence ID" value="MBE9080078.1"/>
    <property type="molecule type" value="Genomic_DNA"/>
</dbReference>
<keyword evidence="1" id="KW-0175">Coiled coil</keyword>
<dbReference type="Proteomes" id="UP000636505">
    <property type="component" value="Unassembled WGS sequence"/>
</dbReference>
<keyword evidence="3" id="KW-1185">Reference proteome</keyword>
<proteinExistence type="predicted"/>
<accession>A0A8J7DEU1</accession>
<evidence type="ECO:0000313" key="2">
    <source>
        <dbReference type="EMBL" id="MBE9080078.1"/>
    </source>
</evidence>
<comment type="caution">
    <text evidence="2">The sequence shown here is derived from an EMBL/GenBank/DDBJ whole genome shotgun (WGS) entry which is preliminary data.</text>
</comment>
<dbReference type="AlphaFoldDB" id="A0A8J7DEU1"/>
<evidence type="ECO:0000313" key="3">
    <source>
        <dbReference type="Proteomes" id="UP000636505"/>
    </source>
</evidence>
<organism evidence="2 3">
    <name type="scientific">Vasconcelosia minhoensis LEGE 07310</name>
    <dbReference type="NCBI Taxonomy" id="915328"/>
    <lineage>
        <taxon>Bacteria</taxon>
        <taxon>Bacillati</taxon>
        <taxon>Cyanobacteriota</taxon>
        <taxon>Cyanophyceae</taxon>
        <taxon>Nodosilineales</taxon>
        <taxon>Cymatolegaceae</taxon>
        <taxon>Vasconcelosia</taxon>
        <taxon>Vasconcelosia minhoensis</taxon>
    </lineage>
</organism>
<name>A0A8J7DEU1_9CYAN</name>
<dbReference type="RefSeq" id="WP_193911674.1">
    <property type="nucleotide sequence ID" value="NZ_JADEXG010000082.1"/>
</dbReference>
<reference evidence="2" key="1">
    <citation type="submission" date="2020-10" db="EMBL/GenBank/DDBJ databases">
        <authorList>
            <person name="Castelo-Branco R."/>
            <person name="Eusebio N."/>
            <person name="Adriana R."/>
            <person name="Vieira A."/>
            <person name="Brugerolle De Fraissinette N."/>
            <person name="Rezende De Castro R."/>
            <person name="Schneider M.P."/>
            <person name="Vasconcelos V."/>
            <person name="Leao P.N."/>
        </authorList>
    </citation>
    <scope>NUCLEOTIDE SEQUENCE</scope>
    <source>
        <strain evidence="2">LEGE 07310</strain>
    </source>
</reference>
<feature type="coiled-coil region" evidence="1">
    <location>
        <begin position="5"/>
        <end position="32"/>
    </location>
</feature>
<gene>
    <name evidence="2" type="ORF">IQ241_22765</name>
</gene>
<sequence length="410" mass="45534">MVKARSQIQRRLEQLQQQTATMADDFDQLHRDYLKVLAEASQQQLVLAAYHLCTQVYPDKFVALSLSQREQLQQAIRKLGAELLHQFLERLEAAQRLSRQSNQAQGISVLKQLMAAQKAASRQAHTESLDDSLDESLEGALDPSELNAELDAGENWKVDEGIAAAYDQMATEAYDETADNEDYDDLSASLDLDEALADSDAMLLDSAERLSPTEEADLMQALENLAAEQQADEIAAESPLLPIHLAKQQMLLDKSLREVLKVVSEAANQLLQQAKIVPTLPKALMNAAAETEAMAEAPAAVPNILKVSIRVMRGMDGLTADADRDSSDKPKSRSREVYEVESLPEFAVIHLRLSEVEFADPKVSLWRGKIRERIGRLKQLGVEYQKTERALATAKAEDAWRASWTSLQAD</sequence>
<evidence type="ECO:0000256" key="1">
    <source>
        <dbReference type="SAM" id="Coils"/>
    </source>
</evidence>
<protein>
    <submittedName>
        <fullName evidence="2">Uncharacterized protein</fullName>
    </submittedName>
</protein>